<accession>A0A077PU03</accession>
<dbReference type="EMBL" id="CBSZ010000155">
    <property type="protein sequence ID" value="CDH24107.1"/>
    <property type="molecule type" value="Genomic_DNA"/>
</dbReference>
<dbReference type="AlphaFoldDB" id="A0A077PU03"/>
<comment type="caution">
    <text evidence="1">The sequence shown here is derived from an EMBL/GenBank/DDBJ whole genome shotgun (WGS) entry which is preliminary data.</text>
</comment>
<sequence length="62" mass="7247">MSGKGIIANLLFFNKLYKLAFVQTWRYYVNYLVLHNIKVRVKRLTMSVIVISIITAAIKRIC</sequence>
<name>A0A077PU03_XENBV</name>
<organism evidence="1">
    <name type="scientific">Xenorhabdus bovienii str. kraussei Becker Underwood</name>
    <dbReference type="NCBI Taxonomy" id="1398204"/>
    <lineage>
        <taxon>Bacteria</taxon>
        <taxon>Pseudomonadati</taxon>
        <taxon>Pseudomonadota</taxon>
        <taxon>Gammaproteobacteria</taxon>
        <taxon>Enterobacterales</taxon>
        <taxon>Morganellaceae</taxon>
        <taxon>Xenorhabdus</taxon>
    </lineage>
</organism>
<evidence type="ECO:0000313" key="1">
    <source>
        <dbReference type="EMBL" id="CDH24107.1"/>
    </source>
</evidence>
<protein>
    <submittedName>
        <fullName evidence="1">Uncharacterized protein</fullName>
    </submittedName>
</protein>
<dbReference type="HOGENOM" id="CLU_2903327_0_0_6"/>
<gene>
    <name evidence="1" type="ORF">XBKB1_2380023</name>
</gene>
<dbReference type="Proteomes" id="UP000028493">
    <property type="component" value="Unassembled WGS sequence"/>
</dbReference>
<reference evidence="1" key="1">
    <citation type="submission" date="2013-07" db="EMBL/GenBank/DDBJ databases">
        <title>Sub-species coevolution in mutualistic symbiosis.</title>
        <authorList>
            <person name="Murfin K."/>
            <person name="Klassen J."/>
            <person name="Lee M."/>
            <person name="Forst S."/>
            <person name="Stock P."/>
            <person name="Goodrich-Blair H."/>
        </authorList>
    </citation>
    <scope>NUCLEOTIDE SEQUENCE [LARGE SCALE GENOMIC DNA]</scope>
    <source>
        <strain evidence="1">Kraussei Becker Underwood</strain>
    </source>
</reference>
<proteinExistence type="predicted"/>